<dbReference type="KEGG" id="epe:CI789_20730"/>
<feature type="domain" description="ABC transmembrane type-1" evidence="11">
    <location>
        <begin position="87"/>
        <end position="380"/>
    </location>
</feature>
<keyword evidence="6 10" id="KW-0812">Transmembrane</keyword>
<feature type="transmembrane region" description="Helical" evidence="10">
    <location>
        <begin position="91"/>
        <end position="113"/>
    </location>
</feature>
<evidence type="ECO:0000256" key="1">
    <source>
        <dbReference type="ARBA" id="ARBA00004429"/>
    </source>
</evidence>
<evidence type="ECO:0000256" key="4">
    <source>
        <dbReference type="ARBA" id="ARBA00022475"/>
    </source>
</evidence>
<dbReference type="InterPro" id="IPR043429">
    <property type="entry name" value="ArtM/GltK/GlnP/TcyL/YhdX-like"/>
</dbReference>
<evidence type="ECO:0000313" key="13">
    <source>
        <dbReference type="Proteomes" id="UP000306393"/>
    </source>
</evidence>
<gene>
    <name evidence="12" type="ORF">EpCFBP13511_15530</name>
</gene>
<dbReference type="FunFam" id="1.10.3720.10:FF:000047">
    <property type="entry name" value="Amino acid ABC transporter, permease protein"/>
    <property type="match status" value="1"/>
</dbReference>
<dbReference type="GO" id="GO:0022857">
    <property type="term" value="F:transmembrane transporter activity"/>
    <property type="evidence" value="ECO:0007669"/>
    <property type="project" value="InterPro"/>
</dbReference>
<feature type="transmembrane region" description="Helical" evidence="10">
    <location>
        <begin position="20"/>
        <end position="39"/>
    </location>
</feature>
<evidence type="ECO:0000259" key="11">
    <source>
        <dbReference type="PROSITE" id="PS50928"/>
    </source>
</evidence>
<dbReference type="NCBIfam" id="TIGR01726">
    <property type="entry name" value="HEQRo_perm_3TM"/>
    <property type="match status" value="1"/>
</dbReference>
<dbReference type="RefSeq" id="WP_118665385.1">
    <property type="nucleotide sequence ID" value="NZ_CP022725.1"/>
</dbReference>
<keyword evidence="8 10" id="KW-1133">Transmembrane helix</keyword>
<dbReference type="InterPro" id="IPR035906">
    <property type="entry name" value="MetI-like_sf"/>
</dbReference>
<dbReference type="OrthoDB" id="9808531at2"/>
<evidence type="ECO:0000256" key="9">
    <source>
        <dbReference type="ARBA" id="ARBA00023136"/>
    </source>
</evidence>
<keyword evidence="7" id="KW-0029">Amino-acid transport</keyword>
<feature type="transmembrane region" description="Helical" evidence="10">
    <location>
        <begin position="177"/>
        <end position="199"/>
    </location>
</feature>
<keyword evidence="3 10" id="KW-0813">Transport</keyword>
<evidence type="ECO:0000256" key="8">
    <source>
        <dbReference type="ARBA" id="ARBA00022989"/>
    </source>
</evidence>
<keyword evidence="4" id="KW-1003">Cell membrane</keyword>
<evidence type="ECO:0000256" key="10">
    <source>
        <dbReference type="RuleBase" id="RU363032"/>
    </source>
</evidence>
<accession>A0A3S7S9M6</accession>
<dbReference type="STRING" id="1219360.GCA_001571305_02085"/>
<name>A0A3S7S9M6_9GAMM</name>
<evidence type="ECO:0000256" key="2">
    <source>
        <dbReference type="ARBA" id="ARBA00010072"/>
    </source>
</evidence>
<comment type="caution">
    <text evidence="12">The sequence shown here is derived from an EMBL/GenBank/DDBJ whole genome shotgun (WGS) entry which is preliminary data.</text>
</comment>
<feature type="transmembrane region" description="Helical" evidence="10">
    <location>
        <begin position="358"/>
        <end position="383"/>
    </location>
</feature>
<dbReference type="CDD" id="cd06261">
    <property type="entry name" value="TM_PBP2"/>
    <property type="match status" value="1"/>
</dbReference>
<dbReference type="SUPFAM" id="SSF161098">
    <property type="entry name" value="MetI-like"/>
    <property type="match status" value="2"/>
</dbReference>
<comment type="subcellular location">
    <subcellularLocation>
        <location evidence="1">Cell inner membrane</location>
        <topology evidence="1">Multi-pass membrane protein</topology>
    </subcellularLocation>
    <subcellularLocation>
        <location evidence="10">Cell membrane</location>
        <topology evidence="10">Multi-pass membrane protein</topology>
    </subcellularLocation>
</comment>
<evidence type="ECO:0000313" key="12">
    <source>
        <dbReference type="EMBL" id="TKJ88825.1"/>
    </source>
</evidence>
<comment type="similarity">
    <text evidence="2">Belongs to the binding-protein-dependent transport system permease family. HisMQ subfamily.</text>
</comment>
<feature type="transmembrane region" description="Helical" evidence="10">
    <location>
        <begin position="260"/>
        <end position="279"/>
    </location>
</feature>
<keyword evidence="5" id="KW-0997">Cell inner membrane</keyword>
<proteinExistence type="inferred from homology"/>
<protein>
    <submittedName>
        <fullName evidence="12">Amino acid ABC transporter permease</fullName>
    </submittedName>
</protein>
<evidence type="ECO:0000256" key="5">
    <source>
        <dbReference type="ARBA" id="ARBA00022519"/>
    </source>
</evidence>
<dbReference type="GO" id="GO:0006865">
    <property type="term" value="P:amino acid transport"/>
    <property type="evidence" value="ECO:0007669"/>
    <property type="project" value="UniProtKB-KW"/>
</dbReference>
<dbReference type="FunFam" id="1.10.3720.10:FF:000051">
    <property type="entry name" value="Amino acid ABC transporter, permease protein"/>
    <property type="match status" value="1"/>
</dbReference>
<reference evidence="12 13" key="1">
    <citation type="journal article" date="2019" name="Sci. Rep.">
        <title>Differences in resource use lead to coexistence of seed-transmitted microbial populations.</title>
        <authorList>
            <person name="Torres-Cortes G."/>
            <person name="Garcia B.J."/>
            <person name="Compant S."/>
            <person name="Rezki S."/>
            <person name="Jones P."/>
            <person name="Preveaux A."/>
            <person name="Briand M."/>
            <person name="Roulet A."/>
            <person name="Bouchez O."/>
            <person name="Jacobson D."/>
            <person name="Barret M."/>
        </authorList>
    </citation>
    <scope>NUCLEOTIDE SEQUENCE [LARGE SCALE GENOMIC DNA]</scope>
    <source>
        <strain evidence="12 13">CFBP13511</strain>
    </source>
</reference>
<evidence type="ECO:0000256" key="7">
    <source>
        <dbReference type="ARBA" id="ARBA00022970"/>
    </source>
</evidence>
<dbReference type="PROSITE" id="PS50928">
    <property type="entry name" value="ABC_TM1"/>
    <property type="match status" value="1"/>
</dbReference>
<organism evidence="12 13">
    <name type="scientific">Erwinia persicina</name>
    <dbReference type="NCBI Taxonomy" id="55211"/>
    <lineage>
        <taxon>Bacteria</taxon>
        <taxon>Pseudomonadati</taxon>
        <taxon>Pseudomonadota</taxon>
        <taxon>Gammaproteobacteria</taxon>
        <taxon>Enterobacterales</taxon>
        <taxon>Erwiniaceae</taxon>
        <taxon>Erwinia</taxon>
    </lineage>
</organism>
<dbReference type="PANTHER" id="PTHR30614">
    <property type="entry name" value="MEMBRANE COMPONENT OF AMINO ACID ABC TRANSPORTER"/>
    <property type="match status" value="1"/>
</dbReference>
<keyword evidence="9 10" id="KW-0472">Membrane</keyword>
<feature type="transmembrane region" description="Helical" evidence="10">
    <location>
        <begin position="220"/>
        <end position="240"/>
    </location>
</feature>
<sequence length="392" mass="43554">MSQRPTVKRDFSFSNPAVRAWLYQIIAIVAVLAVAGYLIHNTIINLANRGITSGFGFLERSAGFGIVQHLIDYTESDTYARVFLVGLTNTLLVSALCIVFASFLGFFIGLARLSDNWLLRKLSNIYIETFRNIPPLLQIFFWYFAVLRNLPGPRQALNAFDLAYVSNRGLYIPWPEYVAGTGPFLTALALALVIAWGIFRYNRQHQLKTGQLRRTWPIAIAMLIVFPLVTALFAGSPMHWDIPELRGFNFRGGFVLIPELAALTLALSIYTSSFIAEVIRSGIQSVPHGQHEAARSLGLPHPVTLRQVIIPQAMRVIIPPLTSQYLNIVKNSSLAAAIGYPDMVSLFAGTVLNQTGQAIETIAITMGVYLIISLSISLLMNIYNRKIALIER</sequence>
<feature type="transmembrane region" description="Helical" evidence="10">
    <location>
        <begin position="334"/>
        <end position="352"/>
    </location>
</feature>
<dbReference type="InterPro" id="IPR010065">
    <property type="entry name" value="AA_ABC_transptr_permease_3TM"/>
</dbReference>
<dbReference type="EMBL" id="QGAC01000014">
    <property type="protein sequence ID" value="TKJ88825.1"/>
    <property type="molecule type" value="Genomic_DNA"/>
</dbReference>
<dbReference type="Proteomes" id="UP000306393">
    <property type="component" value="Unassembled WGS sequence"/>
</dbReference>
<evidence type="ECO:0000256" key="3">
    <source>
        <dbReference type="ARBA" id="ARBA00022448"/>
    </source>
</evidence>
<dbReference type="Gene3D" id="1.10.3720.10">
    <property type="entry name" value="MetI-like"/>
    <property type="match status" value="2"/>
</dbReference>
<evidence type="ECO:0000256" key="6">
    <source>
        <dbReference type="ARBA" id="ARBA00022692"/>
    </source>
</evidence>
<dbReference type="AlphaFoldDB" id="A0A3S7S9M6"/>
<dbReference type="InterPro" id="IPR000515">
    <property type="entry name" value="MetI-like"/>
</dbReference>
<dbReference type="GO" id="GO:0043190">
    <property type="term" value="C:ATP-binding cassette (ABC) transporter complex"/>
    <property type="evidence" value="ECO:0007669"/>
    <property type="project" value="InterPro"/>
</dbReference>
<dbReference type="PANTHER" id="PTHR30614:SF37">
    <property type="entry name" value="AMINO-ACID ABC TRANSPORTER PERMEASE PROTEIN YHDX-RELATED"/>
    <property type="match status" value="1"/>
</dbReference>
<dbReference type="Pfam" id="PF00528">
    <property type="entry name" value="BPD_transp_1"/>
    <property type="match status" value="1"/>
</dbReference>
<dbReference type="GeneID" id="67474950"/>